<dbReference type="Proteomes" id="UP001432202">
    <property type="component" value="Plasmid pRT2"/>
</dbReference>
<sequence>MNRSRIEVENMSAYHQIQIPKNPVRRINVFYSLSEGVVVAVDIESRSRKGLLHYTRVILDPRSKRITNYSCDCEGFTFRRKCWHVEYVKETINRKEINERIEEEAKKLLEIEDEIANWG</sequence>
<evidence type="ECO:0000259" key="2">
    <source>
        <dbReference type="PROSITE" id="PS50966"/>
    </source>
</evidence>
<feature type="domain" description="SWIM-type" evidence="2">
    <location>
        <begin position="55"/>
        <end position="93"/>
    </location>
</feature>
<evidence type="ECO:0000313" key="3">
    <source>
        <dbReference type="EMBL" id="WWQ61874.1"/>
    </source>
</evidence>
<reference evidence="3 4" key="1">
    <citation type="submission" date="2024-02" db="EMBL/GenBank/DDBJ databases">
        <title>STSV induces naive adaptation in Sulfolobus.</title>
        <authorList>
            <person name="Xiang X."/>
            <person name="Song M."/>
        </authorList>
    </citation>
    <scope>NUCLEOTIDE SEQUENCE [LARGE SCALE GENOMIC DNA]</scope>
    <source>
        <strain evidence="3 4">RT2</strain>
        <plasmid evidence="3 4">pRT2</plasmid>
    </source>
</reference>
<dbReference type="AlphaFoldDB" id="A0AAX4L3Y3"/>
<dbReference type="InterPro" id="IPR007527">
    <property type="entry name" value="Znf_SWIM"/>
</dbReference>
<keyword evidence="1" id="KW-0479">Metal-binding</keyword>
<name>A0AAX4L3Y3_9CREN</name>
<keyword evidence="1" id="KW-0862">Zinc</keyword>
<protein>
    <recommendedName>
        <fullName evidence="2">SWIM-type domain-containing protein</fullName>
    </recommendedName>
</protein>
<proteinExistence type="predicted"/>
<keyword evidence="1" id="KW-0863">Zinc-finger</keyword>
<dbReference type="GO" id="GO:0008270">
    <property type="term" value="F:zinc ion binding"/>
    <property type="evidence" value="ECO:0007669"/>
    <property type="project" value="UniProtKB-KW"/>
</dbReference>
<gene>
    <name evidence="3" type="ORF">V6M85_14080</name>
</gene>
<dbReference type="EMBL" id="CP146017">
    <property type="protein sequence ID" value="WWQ61874.1"/>
    <property type="molecule type" value="Genomic_DNA"/>
</dbReference>
<keyword evidence="3" id="KW-0614">Plasmid</keyword>
<dbReference type="PROSITE" id="PS50966">
    <property type="entry name" value="ZF_SWIM"/>
    <property type="match status" value="1"/>
</dbReference>
<evidence type="ECO:0000313" key="4">
    <source>
        <dbReference type="Proteomes" id="UP001432202"/>
    </source>
</evidence>
<evidence type="ECO:0000256" key="1">
    <source>
        <dbReference type="PROSITE-ProRule" id="PRU00325"/>
    </source>
</evidence>
<accession>A0AAX4L3Y3</accession>
<geneLocation type="plasmid" evidence="3 4">
    <name>pRT2</name>
</geneLocation>
<organism evidence="3 4">
    <name type="scientific">Sulfolobus tengchongensis</name>
    <dbReference type="NCBI Taxonomy" id="207809"/>
    <lineage>
        <taxon>Archaea</taxon>
        <taxon>Thermoproteota</taxon>
        <taxon>Thermoprotei</taxon>
        <taxon>Sulfolobales</taxon>
        <taxon>Sulfolobaceae</taxon>
        <taxon>Sulfolobus</taxon>
    </lineage>
</organism>
<keyword evidence="4" id="KW-1185">Reference proteome</keyword>